<dbReference type="Pfam" id="PF11761">
    <property type="entry name" value="CbiG_mid"/>
    <property type="match status" value="1"/>
</dbReference>
<dbReference type="SUPFAM" id="SSF159672">
    <property type="entry name" value="CbiG N-terminal domain-like"/>
    <property type="match status" value="1"/>
</dbReference>
<dbReference type="PANTHER" id="PTHR37477">
    <property type="entry name" value="COBALT-PRECORRIN-5A HYDROLASE"/>
    <property type="match status" value="1"/>
</dbReference>
<gene>
    <name evidence="4" type="primary">cbiG</name>
    <name evidence="4" type="ORF">OXH55_16175</name>
</gene>
<keyword evidence="5" id="KW-1185">Reference proteome</keyword>
<dbReference type="RefSeq" id="WP_268051103.1">
    <property type="nucleotide sequence ID" value="NZ_JAPQES010000006.1"/>
</dbReference>
<dbReference type="EMBL" id="JAPQES010000006">
    <property type="protein sequence ID" value="MCY6372168.1"/>
    <property type="molecule type" value="Genomic_DNA"/>
</dbReference>
<dbReference type="InterPro" id="IPR002750">
    <property type="entry name" value="CobE/GbiG_C"/>
</dbReference>
<comment type="caution">
    <text evidence="4">The sequence shown here is derived from an EMBL/GenBank/DDBJ whole genome shotgun (WGS) entry which is preliminary data.</text>
</comment>
<dbReference type="Gene3D" id="3.40.50.11220">
    <property type="match status" value="1"/>
</dbReference>
<name>A0ABT4CTC1_9CLOT</name>
<dbReference type="SUPFAM" id="SSF159664">
    <property type="entry name" value="CobE/GbiG C-terminal domain-like"/>
    <property type="match status" value="1"/>
</dbReference>
<dbReference type="EC" id="3.7.1.12" evidence="4"/>
<evidence type="ECO:0000313" key="4">
    <source>
        <dbReference type="EMBL" id="MCY6372168.1"/>
    </source>
</evidence>
<dbReference type="Gene3D" id="3.30.420.180">
    <property type="entry name" value="CobE/GbiG C-terminal domain"/>
    <property type="match status" value="1"/>
</dbReference>
<evidence type="ECO:0000259" key="1">
    <source>
        <dbReference type="Pfam" id="PF01890"/>
    </source>
</evidence>
<evidence type="ECO:0000313" key="5">
    <source>
        <dbReference type="Proteomes" id="UP001079657"/>
    </source>
</evidence>
<evidence type="ECO:0000259" key="2">
    <source>
        <dbReference type="Pfam" id="PF11760"/>
    </source>
</evidence>
<dbReference type="InterPro" id="IPR036518">
    <property type="entry name" value="CobE/GbiG_C_sf"/>
</dbReference>
<dbReference type="InterPro" id="IPR021744">
    <property type="entry name" value="CbiG_N"/>
</dbReference>
<dbReference type="Pfam" id="PF01890">
    <property type="entry name" value="CbiG_C"/>
    <property type="match status" value="1"/>
</dbReference>
<organism evidence="4 5">
    <name type="scientific">Clostridium ganghwense</name>
    <dbReference type="NCBI Taxonomy" id="312089"/>
    <lineage>
        <taxon>Bacteria</taxon>
        <taxon>Bacillati</taxon>
        <taxon>Bacillota</taxon>
        <taxon>Clostridia</taxon>
        <taxon>Eubacteriales</taxon>
        <taxon>Clostridiaceae</taxon>
        <taxon>Clostridium</taxon>
    </lineage>
</organism>
<proteinExistence type="predicted"/>
<accession>A0ABT4CTC1</accession>
<reference evidence="4" key="1">
    <citation type="submission" date="2022-12" db="EMBL/GenBank/DDBJ databases">
        <authorList>
            <person name="Wang J."/>
        </authorList>
    </citation>
    <scope>NUCLEOTIDE SEQUENCE</scope>
    <source>
        <strain evidence="4">HY-42-06</strain>
    </source>
</reference>
<feature type="domain" description="CobE/GbiG C-terminal" evidence="1">
    <location>
        <begin position="209"/>
        <end position="324"/>
    </location>
</feature>
<dbReference type="InterPro" id="IPR021745">
    <property type="entry name" value="CbiG_mid"/>
</dbReference>
<feature type="domain" description="Cobalamin synthesis G N-terminal" evidence="2">
    <location>
        <begin position="41"/>
        <end position="121"/>
    </location>
</feature>
<feature type="domain" description="Cobalamin biosynthesis central region" evidence="3">
    <location>
        <begin position="127"/>
        <end position="189"/>
    </location>
</feature>
<evidence type="ECO:0000259" key="3">
    <source>
        <dbReference type="Pfam" id="PF11761"/>
    </source>
</evidence>
<protein>
    <submittedName>
        <fullName evidence="4">Cobalt-precorrin 5A hydrolase</fullName>
        <ecNumber evidence="4">3.7.1.12</ecNumber>
    </submittedName>
</protein>
<dbReference type="NCBIfam" id="NF004466">
    <property type="entry name" value="PRK05788.1-4"/>
    <property type="match status" value="1"/>
</dbReference>
<dbReference type="PANTHER" id="PTHR37477:SF1">
    <property type="entry name" value="COBALT-PRECORRIN-5A HYDROLASE"/>
    <property type="match status" value="1"/>
</dbReference>
<dbReference type="InterPro" id="IPR052553">
    <property type="entry name" value="CbiG_hydrolase"/>
</dbReference>
<keyword evidence="4" id="KW-0378">Hydrolase</keyword>
<dbReference type="Proteomes" id="UP001079657">
    <property type="component" value="Unassembled WGS sequence"/>
</dbReference>
<sequence>MKIGVISVTNQGDLIANKLWDFLDIKLFSKNNIEDFAIKKITEELMESYEALIFIASTGIAVRSIAPFLKGKAVDPAVLVIDSSAKFVISLASGHLGGANELTLKIANILGAQPVITTATDNLGVTAPDIVAKENNLVIDDLKKAKYIAAKLVEGKKVAFIDDKGVIAIPKGYTDRIEEAKGIVYVTNKLQGYEVKLNIQDLKLIRRNIILGIGCRRDFDTEKMQKTVREVLEENNIDIRSVSVIATAEVKKDEKAIIELAKTLNSELKIFTLEQIENIEDKYQGSDFVKKSIGVRAVCEPCVELSGGRLLTGKIRCDGMTICIGESEE</sequence>
<dbReference type="Pfam" id="PF11760">
    <property type="entry name" value="CbiG_N"/>
    <property type="match status" value="1"/>
</dbReference>
<dbReference type="InterPro" id="IPR038029">
    <property type="entry name" value="GbiG_N_sf"/>
</dbReference>
<dbReference type="GO" id="GO:0043779">
    <property type="term" value="F:cobalt-precorrin-5A acetaldehyde-lyase activity"/>
    <property type="evidence" value="ECO:0007669"/>
    <property type="project" value="UniProtKB-EC"/>
</dbReference>